<dbReference type="AlphaFoldDB" id="A0A834I2F1"/>
<evidence type="ECO:0000313" key="1">
    <source>
        <dbReference type="EMBL" id="KAF7269755.1"/>
    </source>
</evidence>
<dbReference type="EMBL" id="JAACXV010014189">
    <property type="protein sequence ID" value="KAF7269755.1"/>
    <property type="molecule type" value="Genomic_DNA"/>
</dbReference>
<keyword evidence="2" id="KW-1185">Reference proteome</keyword>
<protein>
    <submittedName>
        <fullName evidence="1">Uncharacterized protein</fullName>
    </submittedName>
</protein>
<dbReference type="OrthoDB" id="6726258at2759"/>
<proteinExistence type="predicted"/>
<comment type="caution">
    <text evidence="1">The sequence shown here is derived from an EMBL/GenBank/DDBJ whole genome shotgun (WGS) entry which is preliminary data.</text>
</comment>
<gene>
    <name evidence="1" type="ORF">GWI33_017211</name>
</gene>
<sequence>MTAFQFRHKIKSFIKCIKNRTKNNILDSKSEAYISANNSRAIRKKKIIEEVKACPSVMSPETKRLLPPNTETVQTKPFPIRGMYGITKIKVNKRIFIRRDRAAIGPVRIAGTYFRPPPTMTNIDTLSVTTDGRSYRTTRLMSIRIGPYESEKKGIVTRTNS</sequence>
<name>A0A834I2F1_RHYFE</name>
<evidence type="ECO:0000313" key="2">
    <source>
        <dbReference type="Proteomes" id="UP000625711"/>
    </source>
</evidence>
<accession>A0A834I2F1</accession>
<organism evidence="1 2">
    <name type="scientific">Rhynchophorus ferrugineus</name>
    <name type="common">Red palm weevil</name>
    <name type="synonym">Curculio ferrugineus</name>
    <dbReference type="NCBI Taxonomy" id="354439"/>
    <lineage>
        <taxon>Eukaryota</taxon>
        <taxon>Metazoa</taxon>
        <taxon>Ecdysozoa</taxon>
        <taxon>Arthropoda</taxon>
        <taxon>Hexapoda</taxon>
        <taxon>Insecta</taxon>
        <taxon>Pterygota</taxon>
        <taxon>Neoptera</taxon>
        <taxon>Endopterygota</taxon>
        <taxon>Coleoptera</taxon>
        <taxon>Polyphaga</taxon>
        <taxon>Cucujiformia</taxon>
        <taxon>Curculionidae</taxon>
        <taxon>Dryophthorinae</taxon>
        <taxon>Rhynchophorus</taxon>
    </lineage>
</organism>
<dbReference type="Proteomes" id="UP000625711">
    <property type="component" value="Unassembled WGS sequence"/>
</dbReference>
<reference evidence="1" key="1">
    <citation type="submission" date="2020-08" db="EMBL/GenBank/DDBJ databases">
        <title>Genome sequencing and assembly of the red palm weevil Rhynchophorus ferrugineus.</title>
        <authorList>
            <person name="Dias G.B."/>
            <person name="Bergman C.M."/>
            <person name="Manee M."/>
        </authorList>
    </citation>
    <scope>NUCLEOTIDE SEQUENCE</scope>
    <source>
        <strain evidence="1">AA-2017</strain>
        <tissue evidence="1">Whole larva</tissue>
    </source>
</reference>